<comment type="caution">
    <text evidence="8">The sequence shown here is derived from an EMBL/GenBank/DDBJ whole genome shotgun (WGS) entry which is preliminary data.</text>
</comment>
<organism evidence="8 9">
    <name type="scientific">Ravibacter arvi</name>
    <dbReference type="NCBI Taxonomy" id="2051041"/>
    <lineage>
        <taxon>Bacteria</taxon>
        <taxon>Pseudomonadati</taxon>
        <taxon>Bacteroidota</taxon>
        <taxon>Cytophagia</taxon>
        <taxon>Cytophagales</taxon>
        <taxon>Spirosomataceae</taxon>
        <taxon>Ravibacter</taxon>
    </lineage>
</organism>
<dbReference type="Pfam" id="PF07681">
    <property type="entry name" value="DoxX"/>
    <property type="match status" value="1"/>
</dbReference>
<reference evidence="9" key="1">
    <citation type="journal article" date="2019" name="Int. J. Syst. Evol. Microbiol.">
        <title>The Global Catalogue of Microorganisms (GCM) 10K type strain sequencing project: providing services to taxonomists for standard genome sequencing and annotation.</title>
        <authorList>
            <consortium name="The Broad Institute Genomics Platform"/>
            <consortium name="The Broad Institute Genome Sequencing Center for Infectious Disease"/>
            <person name="Wu L."/>
            <person name="Ma J."/>
        </authorList>
    </citation>
    <scope>NUCLEOTIDE SEQUENCE [LARGE SCALE GENOMIC DNA]</scope>
    <source>
        <strain evidence="9">JCM 31920</strain>
    </source>
</reference>
<dbReference type="RefSeq" id="WP_345031829.1">
    <property type="nucleotide sequence ID" value="NZ_BAABEY010000033.1"/>
</dbReference>
<accession>A0ABP8M867</accession>
<evidence type="ECO:0000256" key="7">
    <source>
        <dbReference type="SAM" id="Phobius"/>
    </source>
</evidence>
<keyword evidence="5 7" id="KW-1133">Transmembrane helix</keyword>
<evidence type="ECO:0000313" key="9">
    <source>
        <dbReference type="Proteomes" id="UP001501508"/>
    </source>
</evidence>
<proteinExistence type="inferred from homology"/>
<feature type="transmembrane region" description="Helical" evidence="7">
    <location>
        <begin position="83"/>
        <end position="101"/>
    </location>
</feature>
<evidence type="ECO:0000256" key="2">
    <source>
        <dbReference type="ARBA" id="ARBA00006679"/>
    </source>
</evidence>
<keyword evidence="6 7" id="KW-0472">Membrane</keyword>
<evidence type="ECO:0000313" key="8">
    <source>
        <dbReference type="EMBL" id="GAA4445130.1"/>
    </source>
</evidence>
<feature type="transmembrane region" description="Helical" evidence="7">
    <location>
        <begin position="113"/>
        <end position="131"/>
    </location>
</feature>
<evidence type="ECO:0000256" key="3">
    <source>
        <dbReference type="ARBA" id="ARBA00022475"/>
    </source>
</evidence>
<name>A0ABP8M867_9BACT</name>
<feature type="transmembrane region" description="Helical" evidence="7">
    <location>
        <begin position="55"/>
        <end position="76"/>
    </location>
</feature>
<keyword evidence="9" id="KW-1185">Reference proteome</keyword>
<dbReference type="EMBL" id="BAABEY010000033">
    <property type="protein sequence ID" value="GAA4445130.1"/>
    <property type="molecule type" value="Genomic_DNA"/>
</dbReference>
<comment type="similarity">
    <text evidence="2">Belongs to the DoxX family.</text>
</comment>
<evidence type="ECO:0008006" key="10">
    <source>
        <dbReference type="Google" id="ProtNLM"/>
    </source>
</evidence>
<dbReference type="InterPro" id="IPR051907">
    <property type="entry name" value="DoxX-like_oxidoreductase"/>
</dbReference>
<gene>
    <name evidence="8" type="ORF">GCM10023091_36290</name>
</gene>
<feature type="transmembrane region" description="Helical" evidence="7">
    <location>
        <begin position="21"/>
        <end position="39"/>
    </location>
</feature>
<evidence type="ECO:0000256" key="4">
    <source>
        <dbReference type="ARBA" id="ARBA00022692"/>
    </source>
</evidence>
<protein>
    <recommendedName>
        <fullName evidence="10">DoxX family protein</fullName>
    </recommendedName>
</protein>
<comment type="subcellular location">
    <subcellularLocation>
        <location evidence="1">Cell membrane</location>
        <topology evidence="1">Multi-pass membrane protein</topology>
    </subcellularLocation>
</comment>
<dbReference type="PANTHER" id="PTHR33452:SF1">
    <property type="entry name" value="INNER MEMBRANE PROTEIN YPHA-RELATED"/>
    <property type="match status" value="1"/>
</dbReference>
<dbReference type="Proteomes" id="UP001501508">
    <property type="component" value="Unassembled WGS sequence"/>
</dbReference>
<keyword evidence="4 7" id="KW-0812">Transmembrane</keyword>
<keyword evidence="3" id="KW-1003">Cell membrane</keyword>
<dbReference type="PANTHER" id="PTHR33452">
    <property type="entry name" value="OXIDOREDUCTASE CATD-RELATED"/>
    <property type="match status" value="1"/>
</dbReference>
<evidence type="ECO:0000256" key="5">
    <source>
        <dbReference type="ARBA" id="ARBA00022989"/>
    </source>
</evidence>
<sequence>MNVFQRLEYWGDRHHPAWLDVVRIGLGVFLFAKGIGFISDTTRLTELVSGLRIDFWPVVAVHYVAFAHIFGGFLIAFGLLTRFACLVQIPILVVAVFFVNIRQGFSYLNSELWISLLCLFLTLLFYIVGSGRMSMDDWMRRHPS</sequence>
<evidence type="ECO:0000256" key="1">
    <source>
        <dbReference type="ARBA" id="ARBA00004651"/>
    </source>
</evidence>
<evidence type="ECO:0000256" key="6">
    <source>
        <dbReference type="ARBA" id="ARBA00023136"/>
    </source>
</evidence>
<dbReference type="InterPro" id="IPR032808">
    <property type="entry name" value="DoxX"/>
</dbReference>